<sequence>MAIRIACLLSGGVDSLAASHLLSQNKHRFKVVAIHLTCWKDEFGTQIPQCSTQDYEDAKLVASRLRLEFHHLDFSKQYWNDVFINFLESYQRGETPNPDILCNQHIKFGSVLNYVEKHLDCTAIASGHYAKISPQYHERVSNIDHVVRLYRAKHKSLDQTFFLSRLPQEVMPKIIFTLGDHTKEQCRETANALGLDKIAKRDKTSGICFIGKRNFQRFIDDYLAPRPGPFIDIDTGEVVGEHCGFHFWTIGQRTRLQAKSRYFVVEKIQVDNSILVASSTNHPALYKIEFIVESPHWIAKAPGGCRLRFKFQQIEEVADCTLEELDSQRYRVKLDKPKHALTPGQYCVFYNANDEECLGSAKILSI</sequence>
<dbReference type="SUPFAM" id="SSF52402">
    <property type="entry name" value="Adenine nucleotide alpha hydrolases-like"/>
    <property type="match status" value="1"/>
</dbReference>
<keyword evidence="6" id="KW-0819">tRNA processing</keyword>
<evidence type="ECO:0000256" key="3">
    <source>
        <dbReference type="ARBA" id="ARBA00011953"/>
    </source>
</evidence>
<evidence type="ECO:0000256" key="7">
    <source>
        <dbReference type="ARBA" id="ARBA00022741"/>
    </source>
</evidence>
<dbReference type="Gene3D" id="2.30.30.280">
    <property type="entry name" value="Adenine nucleotide alpha hydrolases-like domains"/>
    <property type="match status" value="1"/>
</dbReference>
<dbReference type="NCBIfam" id="TIGR00420">
    <property type="entry name" value="trmU"/>
    <property type="match status" value="1"/>
</dbReference>
<keyword evidence="4" id="KW-0820">tRNA-binding</keyword>
<dbReference type="PANTHER" id="PTHR11933:SF5">
    <property type="entry name" value="MITOCHONDRIAL TRNA-SPECIFIC 2-THIOURIDYLASE 1"/>
    <property type="match status" value="1"/>
</dbReference>
<evidence type="ECO:0000256" key="2">
    <source>
        <dbReference type="ARBA" id="ARBA00006191"/>
    </source>
</evidence>
<dbReference type="Gene3D" id="2.40.30.10">
    <property type="entry name" value="Translation factors"/>
    <property type="match status" value="1"/>
</dbReference>
<keyword evidence="5" id="KW-0808">Transferase</keyword>
<dbReference type="EC" id="2.8.1.14" evidence="3"/>
<keyword evidence="7" id="KW-0547">Nucleotide-binding</keyword>
<protein>
    <recommendedName>
        <fullName evidence="3">tRNA-5-taurinomethyluridine 2-sulfurtransferase</fullName>
        <ecNumber evidence="3">2.8.1.14</ecNumber>
    </recommendedName>
</protein>
<comment type="function">
    <text evidence="1">Catalyzes the 2-thiolation of uridine at the wobble position (U34) of mitochondrial tRNA(Lys), tRNA(Glu) and tRNA(Gln). Required for the formation of 5-taurinomethyl-2-thiouridine (tm5s2U) of mitochondrial tRNA(Lys), tRNA(Glu), and tRNA(Gln) at the wobble position. ATP is required to activate the C2 atom of the wobble base.</text>
</comment>
<gene>
    <name evidence="14" type="ORF">GZH46_00929</name>
</gene>
<dbReference type="PANTHER" id="PTHR11933">
    <property type="entry name" value="TRNA 5-METHYLAMINOMETHYL-2-THIOURIDYLATE -METHYLTRANSFERASE"/>
    <property type="match status" value="1"/>
</dbReference>
<keyword evidence="10" id="KW-1015">Disulfide bond</keyword>
<keyword evidence="8" id="KW-0067">ATP-binding</keyword>
<name>A0ABQ7SAU8_9ACAR</name>
<dbReference type="NCBIfam" id="NF001138">
    <property type="entry name" value="PRK00143.1"/>
    <property type="match status" value="1"/>
</dbReference>
<evidence type="ECO:0000256" key="1">
    <source>
        <dbReference type="ARBA" id="ARBA00003986"/>
    </source>
</evidence>
<dbReference type="InterPro" id="IPR014729">
    <property type="entry name" value="Rossmann-like_a/b/a_fold"/>
</dbReference>
<accession>A0ABQ7SAU8</accession>
<dbReference type="Pfam" id="PF20259">
    <property type="entry name" value="tRNA_Me_trans_M"/>
    <property type="match status" value="1"/>
</dbReference>
<dbReference type="InterPro" id="IPR023382">
    <property type="entry name" value="MnmA-like_central_sf"/>
</dbReference>
<dbReference type="Proteomes" id="UP000825002">
    <property type="component" value="Unassembled WGS sequence"/>
</dbReference>
<dbReference type="InterPro" id="IPR004506">
    <property type="entry name" value="MnmA-like"/>
</dbReference>
<keyword evidence="15" id="KW-1185">Reference proteome</keyword>
<comment type="catalytic activity">
    <reaction evidence="11">
        <text>5-taurinomethyluridine(34) in tRNA + S-sulfanyl-L-cysteinyl-[protein] + AH2 + ATP = 5-taurinomethyl-2-thiouridine(34) in tRNA + L-cysteinyl-[protein] + A + AMP + diphosphate + H(+)</text>
        <dbReference type="Rhea" id="RHEA:47040"/>
        <dbReference type="Rhea" id="RHEA-COMP:10131"/>
        <dbReference type="Rhea" id="RHEA-COMP:11726"/>
        <dbReference type="Rhea" id="RHEA-COMP:11732"/>
        <dbReference type="Rhea" id="RHEA-COMP:11733"/>
        <dbReference type="ChEBI" id="CHEBI:13193"/>
        <dbReference type="ChEBI" id="CHEBI:15378"/>
        <dbReference type="ChEBI" id="CHEBI:17499"/>
        <dbReference type="ChEBI" id="CHEBI:29950"/>
        <dbReference type="ChEBI" id="CHEBI:30616"/>
        <dbReference type="ChEBI" id="CHEBI:33019"/>
        <dbReference type="ChEBI" id="CHEBI:61963"/>
        <dbReference type="ChEBI" id="CHEBI:87171"/>
        <dbReference type="ChEBI" id="CHEBI:87172"/>
        <dbReference type="ChEBI" id="CHEBI:456215"/>
        <dbReference type="EC" id="2.8.1.14"/>
    </reaction>
</comment>
<dbReference type="InterPro" id="IPR046884">
    <property type="entry name" value="MnmA-like_central"/>
</dbReference>
<dbReference type="Pfam" id="PF20258">
    <property type="entry name" value="tRNA_Me_trans_C"/>
    <property type="match status" value="1"/>
</dbReference>
<dbReference type="Pfam" id="PF03054">
    <property type="entry name" value="tRNA_Me_trans"/>
    <property type="match status" value="1"/>
</dbReference>
<evidence type="ECO:0000313" key="14">
    <source>
        <dbReference type="EMBL" id="KAG9510523.1"/>
    </source>
</evidence>
<evidence type="ECO:0000256" key="9">
    <source>
        <dbReference type="ARBA" id="ARBA00022884"/>
    </source>
</evidence>
<dbReference type="InterPro" id="IPR046885">
    <property type="entry name" value="MnmA-like_C"/>
</dbReference>
<evidence type="ECO:0000256" key="10">
    <source>
        <dbReference type="ARBA" id="ARBA00023157"/>
    </source>
</evidence>
<comment type="caution">
    <text evidence="14">The sequence shown here is derived from an EMBL/GenBank/DDBJ whole genome shotgun (WGS) entry which is preliminary data.</text>
</comment>
<dbReference type="Gene3D" id="3.40.50.620">
    <property type="entry name" value="HUPs"/>
    <property type="match status" value="1"/>
</dbReference>
<evidence type="ECO:0000256" key="11">
    <source>
        <dbReference type="ARBA" id="ARBA00049564"/>
    </source>
</evidence>
<keyword evidence="9" id="KW-0694">RNA-binding</keyword>
<proteinExistence type="inferred from homology"/>
<organism evidence="14 15">
    <name type="scientific">Fragariocoptes setiger</name>
    <dbReference type="NCBI Taxonomy" id="1670756"/>
    <lineage>
        <taxon>Eukaryota</taxon>
        <taxon>Metazoa</taxon>
        <taxon>Ecdysozoa</taxon>
        <taxon>Arthropoda</taxon>
        <taxon>Chelicerata</taxon>
        <taxon>Arachnida</taxon>
        <taxon>Acari</taxon>
        <taxon>Acariformes</taxon>
        <taxon>Trombidiformes</taxon>
        <taxon>Prostigmata</taxon>
        <taxon>Eupodina</taxon>
        <taxon>Eriophyoidea</taxon>
        <taxon>Phytoptidae</taxon>
        <taxon>Fragariocoptes</taxon>
    </lineage>
</organism>
<evidence type="ECO:0000259" key="13">
    <source>
        <dbReference type="Pfam" id="PF20259"/>
    </source>
</evidence>
<feature type="domain" description="tRNA-specific 2-thiouridylase MnmA-like C-terminal" evidence="12">
    <location>
        <begin position="289"/>
        <end position="363"/>
    </location>
</feature>
<feature type="non-terminal residue" evidence="14">
    <location>
        <position position="1"/>
    </location>
</feature>
<evidence type="ECO:0000256" key="5">
    <source>
        <dbReference type="ARBA" id="ARBA00022679"/>
    </source>
</evidence>
<evidence type="ECO:0000313" key="15">
    <source>
        <dbReference type="Proteomes" id="UP000825002"/>
    </source>
</evidence>
<evidence type="ECO:0000256" key="4">
    <source>
        <dbReference type="ARBA" id="ARBA00022555"/>
    </source>
</evidence>
<comment type="similarity">
    <text evidence="2">Belongs to the MnmA/TRMU family.</text>
</comment>
<evidence type="ECO:0000256" key="8">
    <source>
        <dbReference type="ARBA" id="ARBA00022840"/>
    </source>
</evidence>
<dbReference type="CDD" id="cd01998">
    <property type="entry name" value="MnmA_TRMU-like"/>
    <property type="match status" value="1"/>
</dbReference>
<evidence type="ECO:0000259" key="12">
    <source>
        <dbReference type="Pfam" id="PF20258"/>
    </source>
</evidence>
<reference evidence="14 15" key="1">
    <citation type="submission" date="2020-10" db="EMBL/GenBank/DDBJ databases">
        <authorList>
            <person name="Klimov P.B."/>
            <person name="Dyachkov S.M."/>
            <person name="Chetverikov P.E."/>
        </authorList>
    </citation>
    <scope>NUCLEOTIDE SEQUENCE [LARGE SCALE GENOMIC DNA]</scope>
    <source>
        <strain evidence="14">BMOC 18-1129-001#AD2665</strain>
        <tissue evidence="14">Entire mites</tissue>
    </source>
</reference>
<dbReference type="EMBL" id="JAIFTH010000128">
    <property type="protein sequence ID" value="KAG9510523.1"/>
    <property type="molecule type" value="Genomic_DNA"/>
</dbReference>
<evidence type="ECO:0000256" key="6">
    <source>
        <dbReference type="ARBA" id="ARBA00022694"/>
    </source>
</evidence>
<feature type="domain" description="tRNA-specific 2-thiouridylase MnmA-like central" evidence="13">
    <location>
        <begin position="217"/>
        <end position="277"/>
    </location>
</feature>